<dbReference type="KEGG" id="psl:Psta_1152"/>
<keyword evidence="2" id="KW-1185">Reference proteome</keyword>
<dbReference type="Proteomes" id="UP000001887">
    <property type="component" value="Chromosome"/>
</dbReference>
<accession>D2R907</accession>
<dbReference type="AlphaFoldDB" id="D2R907"/>
<proteinExistence type="predicted"/>
<dbReference type="STRING" id="530564.Psta_1152"/>
<evidence type="ECO:0000313" key="1">
    <source>
        <dbReference type="EMBL" id="ADB15834.1"/>
    </source>
</evidence>
<reference evidence="1 2" key="1">
    <citation type="journal article" date="2009" name="Stand. Genomic Sci.">
        <title>Complete genome sequence of Pirellula staleyi type strain (ATCC 27377).</title>
        <authorList>
            <person name="Clum A."/>
            <person name="Tindall B.J."/>
            <person name="Sikorski J."/>
            <person name="Ivanova N."/>
            <person name="Mavrommatis K."/>
            <person name="Lucas S."/>
            <person name="Glavina del Rio T."/>
            <person name="Nolan M."/>
            <person name="Chen F."/>
            <person name="Tice H."/>
            <person name="Pitluck S."/>
            <person name="Cheng J.F."/>
            <person name="Chertkov O."/>
            <person name="Brettin T."/>
            <person name="Han C."/>
            <person name="Detter J.C."/>
            <person name="Kuske C."/>
            <person name="Bruce D."/>
            <person name="Goodwin L."/>
            <person name="Ovchinikova G."/>
            <person name="Pati A."/>
            <person name="Mikhailova N."/>
            <person name="Chen A."/>
            <person name="Palaniappan K."/>
            <person name="Land M."/>
            <person name="Hauser L."/>
            <person name="Chang Y.J."/>
            <person name="Jeffries C.D."/>
            <person name="Chain P."/>
            <person name="Rohde M."/>
            <person name="Goker M."/>
            <person name="Bristow J."/>
            <person name="Eisen J.A."/>
            <person name="Markowitz V."/>
            <person name="Hugenholtz P."/>
            <person name="Kyrpides N.C."/>
            <person name="Klenk H.P."/>
            <person name="Lapidus A."/>
        </authorList>
    </citation>
    <scope>NUCLEOTIDE SEQUENCE [LARGE SCALE GENOMIC DNA]</scope>
    <source>
        <strain evidence="2">ATCC 27377 / DSM 6068 / ICPB 4128</strain>
    </source>
</reference>
<organism evidence="1 2">
    <name type="scientific">Pirellula staleyi (strain ATCC 27377 / DSM 6068 / ICPB 4128)</name>
    <name type="common">Pirella staleyi</name>
    <dbReference type="NCBI Taxonomy" id="530564"/>
    <lineage>
        <taxon>Bacteria</taxon>
        <taxon>Pseudomonadati</taxon>
        <taxon>Planctomycetota</taxon>
        <taxon>Planctomycetia</taxon>
        <taxon>Pirellulales</taxon>
        <taxon>Pirellulaceae</taxon>
        <taxon>Pirellula</taxon>
    </lineage>
</organism>
<dbReference type="HOGENOM" id="CLU_1336488_0_0_0"/>
<gene>
    <name evidence="1" type="ordered locus">Psta_1152</name>
</gene>
<name>D2R907_PIRSD</name>
<sequence>MVGCRTSWSCGGGKTTPNQVLQQIAGHVDYSGFIAHSAQPLLSFIVLSLKLWYSDQASRAFSNLTNVAHCLSIRLPTSDGWFTRVAASQDWRVASIAAAGITPNFHFAKLESPHRSIFILGHSNYPIVAFAKQVNAVDQRLQFVDESEISSEISRLFPDVAIAIAADLNRSITEDDLAQLAPIELRQVKYWKPCTIGQLAFNWWD</sequence>
<evidence type="ECO:0000313" key="2">
    <source>
        <dbReference type="Proteomes" id="UP000001887"/>
    </source>
</evidence>
<dbReference type="EMBL" id="CP001848">
    <property type="protein sequence ID" value="ADB15834.1"/>
    <property type="molecule type" value="Genomic_DNA"/>
</dbReference>
<protein>
    <submittedName>
        <fullName evidence="1">Response regulator receiver protein</fullName>
    </submittedName>
</protein>